<dbReference type="EMBL" id="AJWK01026653">
    <property type="status" value="NOT_ANNOTATED_CDS"/>
    <property type="molecule type" value="Genomic_DNA"/>
</dbReference>
<evidence type="ECO:0000256" key="10">
    <source>
        <dbReference type="ARBA" id="ARBA00022989"/>
    </source>
</evidence>
<feature type="domain" description="EGF-like" evidence="16">
    <location>
        <begin position="561"/>
        <end position="598"/>
    </location>
</feature>
<feature type="domain" description="EGF-like" evidence="16">
    <location>
        <begin position="1235"/>
        <end position="1271"/>
    </location>
</feature>
<evidence type="ECO:0000256" key="8">
    <source>
        <dbReference type="ARBA" id="ARBA00022737"/>
    </source>
</evidence>
<feature type="disulfide bond" evidence="14">
    <location>
        <begin position="419"/>
        <end position="428"/>
    </location>
</feature>
<dbReference type="InterPro" id="IPR049883">
    <property type="entry name" value="NOTCH1_EGF-like"/>
</dbReference>
<evidence type="ECO:0000256" key="12">
    <source>
        <dbReference type="ARBA" id="ARBA00023157"/>
    </source>
</evidence>
<keyword evidence="10" id="KW-1133">Transmembrane helix</keyword>
<evidence type="ECO:0000256" key="4">
    <source>
        <dbReference type="ARBA" id="ARBA00022536"/>
    </source>
</evidence>
<protein>
    <submittedName>
        <fullName evidence="17">Putative fibrillin</fullName>
    </submittedName>
</protein>
<name>A0A1B0CSV8_LUTLO</name>
<feature type="domain" description="EGF-like" evidence="16">
    <location>
        <begin position="387"/>
        <end position="429"/>
    </location>
</feature>
<evidence type="ECO:0000256" key="14">
    <source>
        <dbReference type="PROSITE-ProRule" id="PRU00076"/>
    </source>
</evidence>
<feature type="disulfide bond" evidence="14">
    <location>
        <begin position="494"/>
        <end position="503"/>
    </location>
</feature>
<dbReference type="SMART" id="SM00215">
    <property type="entry name" value="VWC_out"/>
    <property type="match status" value="1"/>
</dbReference>
<comment type="subcellular location">
    <subcellularLocation>
        <location evidence="1">Apical cell membrane</location>
        <topology evidence="1">Single-pass type I membrane protein</topology>
    </subcellularLocation>
</comment>
<feature type="disulfide bond" evidence="14">
    <location>
        <begin position="588"/>
        <end position="597"/>
    </location>
</feature>
<feature type="disulfide bond" evidence="14">
    <location>
        <begin position="531"/>
        <end position="540"/>
    </location>
</feature>
<keyword evidence="2" id="KW-0217">Developmental protein</keyword>
<dbReference type="PANTHER" id="PTHR12916:SF4">
    <property type="entry name" value="UNINFLATABLE, ISOFORM C"/>
    <property type="match status" value="1"/>
</dbReference>
<feature type="domain" description="EGF-like" evidence="16">
    <location>
        <begin position="468"/>
        <end position="504"/>
    </location>
</feature>
<dbReference type="EMBL" id="AJWK01026658">
    <property type="status" value="NOT_ANNOTATED_CDS"/>
    <property type="molecule type" value="Genomic_DNA"/>
</dbReference>
<keyword evidence="4 14" id="KW-0245">EGF-like domain</keyword>
<dbReference type="GO" id="GO:0030182">
    <property type="term" value="P:neuron differentiation"/>
    <property type="evidence" value="ECO:0007669"/>
    <property type="project" value="UniProtKB-ARBA"/>
</dbReference>
<feature type="disulfide bond" evidence="14">
    <location>
        <begin position="510"/>
        <end position="520"/>
    </location>
</feature>
<feature type="disulfide bond" evidence="14">
    <location>
        <begin position="1185"/>
        <end position="1194"/>
    </location>
</feature>
<dbReference type="FunFam" id="2.10.25.10:FF:000061">
    <property type="entry name" value="Delta-like protein"/>
    <property type="match status" value="1"/>
</dbReference>
<keyword evidence="9" id="KW-0221">Differentiation</keyword>
<feature type="disulfide bond" evidence="14">
    <location>
        <begin position="251"/>
        <end position="260"/>
    </location>
</feature>
<feature type="region of interest" description="Disordered" evidence="15">
    <location>
        <begin position="1049"/>
        <end position="1084"/>
    </location>
</feature>
<dbReference type="FunFam" id="2.10.25.10:FF:000122">
    <property type="entry name" value="Protein crumbs homolog 2"/>
    <property type="match status" value="2"/>
</dbReference>
<dbReference type="GO" id="GO:0003002">
    <property type="term" value="P:regionalization"/>
    <property type="evidence" value="ECO:0007669"/>
    <property type="project" value="UniProtKB-ARBA"/>
</dbReference>
<evidence type="ECO:0000256" key="6">
    <source>
        <dbReference type="ARBA" id="ARBA00022692"/>
    </source>
</evidence>
<feature type="disulfide bond" evidence="14">
    <location>
        <begin position="375"/>
        <end position="384"/>
    </location>
</feature>
<keyword evidence="7" id="KW-0732">Signal</keyword>
<feature type="disulfide bond" evidence="14">
    <location>
        <begin position="664"/>
        <end position="673"/>
    </location>
</feature>
<dbReference type="EMBL" id="AJWK01026657">
    <property type="status" value="NOT_ANNOTATED_CDS"/>
    <property type="molecule type" value="Genomic_DNA"/>
</dbReference>
<dbReference type="Proteomes" id="UP000092461">
    <property type="component" value="Unassembled WGS sequence"/>
</dbReference>
<dbReference type="GO" id="GO:0060255">
    <property type="term" value="P:regulation of macromolecule metabolic process"/>
    <property type="evidence" value="ECO:0007669"/>
    <property type="project" value="UniProtKB-ARBA"/>
</dbReference>
<feature type="domain" description="EGF-like" evidence="16">
    <location>
        <begin position="1273"/>
        <end position="1309"/>
    </location>
</feature>
<keyword evidence="11" id="KW-0472">Membrane</keyword>
<dbReference type="InterPro" id="IPR000152">
    <property type="entry name" value="EGF-type_Asp/Asn_hydroxyl_site"/>
</dbReference>
<dbReference type="PRINTS" id="PR00010">
    <property type="entry name" value="EGFBLOOD"/>
</dbReference>
<dbReference type="EMBL" id="GITU01003096">
    <property type="protein sequence ID" value="MBC1171799.1"/>
    <property type="molecule type" value="Transcribed_RNA"/>
</dbReference>
<keyword evidence="3" id="KW-1003">Cell membrane</keyword>
<evidence type="ECO:0000256" key="5">
    <source>
        <dbReference type="ARBA" id="ARBA00022553"/>
    </source>
</evidence>
<feature type="disulfide bond" evidence="14">
    <location>
        <begin position="456"/>
        <end position="465"/>
    </location>
</feature>
<dbReference type="PROSITE" id="PS00022">
    <property type="entry name" value="EGF_1"/>
    <property type="match status" value="21"/>
</dbReference>
<dbReference type="InterPro" id="IPR018097">
    <property type="entry name" value="EGF_Ca-bd_CS"/>
</dbReference>
<accession>A0A1B0CSV8</accession>
<feature type="domain" description="EGF-like" evidence="16">
    <location>
        <begin position="349"/>
        <end position="385"/>
    </location>
</feature>
<dbReference type="SUPFAM" id="SSF57184">
    <property type="entry name" value="Growth factor receptor domain"/>
    <property type="match status" value="3"/>
</dbReference>
<dbReference type="Pfam" id="PF00008">
    <property type="entry name" value="EGF"/>
    <property type="match status" value="10"/>
</dbReference>
<dbReference type="GO" id="GO:0051241">
    <property type="term" value="P:negative regulation of multicellular organismal process"/>
    <property type="evidence" value="ECO:0007669"/>
    <property type="project" value="UniProtKB-ARBA"/>
</dbReference>
<dbReference type="FunFam" id="2.10.25.10:FF:000613">
    <property type="entry name" value="Delta-like protein"/>
    <property type="match status" value="2"/>
</dbReference>
<dbReference type="VEuPathDB" id="VectorBase:LLONM1_007878"/>
<evidence type="ECO:0000256" key="7">
    <source>
        <dbReference type="ARBA" id="ARBA00022729"/>
    </source>
</evidence>
<dbReference type="PROSITE" id="PS01186">
    <property type="entry name" value="EGF_2"/>
    <property type="match status" value="14"/>
</dbReference>
<dbReference type="Pfam" id="PF07645">
    <property type="entry name" value="EGF_CA"/>
    <property type="match status" value="2"/>
</dbReference>
<dbReference type="PROSITE" id="PS00010">
    <property type="entry name" value="ASX_HYDROXYL"/>
    <property type="match status" value="14"/>
</dbReference>
<dbReference type="InterPro" id="IPR000742">
    <property type="entry name" value="EGF"/>
</dbReference>
<dbReference type="CDD" id="cd00054">
    <property type="entry name" value="EGF_CA"/>
    <property type="match status" value="17"/>
</dbReference>
<feature type="disulfide bond" evidence="14">
    <location>
        <begin position="1299"/>
        <end position="1308"/>
    </location>
</feature>
<dbReference type="InterPro" id="IPR001881">
    <property type="entry name" value="EGF-like_Ca-bd_dom"/>
</dbReference>
<keyword evidence="13" id="KW-0325">Glycoprotein</keyword>
<evidence type="ECO:0000256" key="1">
    <source>
        <dbReference type="ARBA" id="ARBA00004247"/>
    </source>
</evidence>
<feature type="domain" description="EGF-like" evidence="16">
    <location>
        <begin position="226"/>
        <end position="261"/>
    </location>
</feature>
<dbReference type="Gene3D" id="2.10.25.10">
    <property type="entry name" value="Laminin"/>
    <property type="match status" value="21"/>
</dbReference>
<keyword evidence="5" id="KW-0597">Phosphoprotein</keyword>
<feature type="disulfide bond" evidence="14">
    <location>
        <begin position="36"/>
        <end position="45"/>
    </location>
</feature>
<keyword evidence="19" id="KW-1185">Reference proteome</keyword>
<dbReference type="EMBL" id="AJWK01026654">
    <property type="status" value="NOT_ANNOTATED_CDS"/>
    <property type="molecule type" value="Genomic_DNA"/>
</dbReference>
<evidence type="ECO:0000256" key="15">
    <source>
        <dbReference type="SAM" id="MobiDB-lite"/>
    </source>
</evidence>
<feature type="domain" description="EGF-like" evidence="16">
    <location>
        <begin position="676"/>
        <end position="712"/>
    </location>
</feature>
<dbReference type="EnsemblMetazoa" id="LLOJ007957-RA">
    <property type="protein sequence ID" value="LLOJ007957-PA"/>
    <property type="gene ID" value="LLOJ007957"/>
</dbReference>
<dbReference type="SMART" id="SM00181">
    <property type="entry name" value="EGF"/>
    <property type="match status" value="21"/>
</dbReference>
<evidence type="ECO:0000256" key="3">
    <source>
        <dbReference type="ARBA" id="ARBA00022475"/>
    </source>
</evidence>
<feature type="domain" description="EGF-like" evidence="16">
    <location>
        <begin position="638"/>
        <end position="674"/>
    </location>
</feature>
<feature type="disulfide bond" evidence="14">
    <location>
        <begin position="702"/>
        <end position="711"/>
    </location>
</feature>
<feature type="disulfide bond" evidence="14">
    <location>
        <begin position="626"/>
        <end position="635"/>
    </location>
</feature>
<feature type="domain" description="EGF-like" evidence="16">
    <location>
        <begin position="263"/>
        <end position="299"/>
    </location>
</feature>
<dbReference type="Pfam" id="PF12661">
    <property type="entry name" value="hEGF"/>
    <property type="match status" value="7"/>
</dbReference>
<dbReference type="GO" id="GO:0016324">
    <property type="term" value="C:apical plasma membrane"/>
    <property type="evidence" value="ECO:0007669"/>
    <property type="project" value="UniProtKB-SubCell"/>
</dbReference>
<feature type="domain" description="EGF-like" evidence="16">
    <location>
        <begin position="8"/>
        <end position="46"/>
    </location>
</feature>
<feature type="disulfide bond" evidence="14">
    <location>
        <begin position="214"/>
        <end position="223"/>
    </location>
</feature>
<feature type="disulfide bond" evidence="14">
    <location>
        <begin position="230"/>
        <end position="240"/>
    </location>
</feature>
<feature type="disulfide bond" evidence="14">
    <location>
        <begin position="289"/>
        <end position="298"/>
    </location>
</feature>
<feature type="disulfide bond" evidence="14">
    <location>
        <begin position="170"/>
        <end position="179"/>
    </location>
</feature>
<dbReference type="PROSITE" id="PS50026">
    <property type="entry name" value="EGF_3"/>
    <property type="match status" value="20"/>
</dbReference>
<evidence type="ECO:0000313" key="18">
    <source>
        <dbReference type="EnsemblMetazoa" id="LLOJ007957-PA"/>
    </source>
</evidence>
<sequence length="1440" mass="151982">MVAPYLEDLNYCGTHEPCMHGGTCENTAPDQYRCTCAEGLSGLRCEIVEHPCATQPCKNGGTCTLRDPTKYDAAKNLSAIKDLVASPTAVTVRRMRGMSSMGKPARSRTIDKDHVRAPPMNLPAPPDFICTCAPGWTGPMCETNIDECEGGPCEHGGTCIDLVGGFRCECPPQWSGDLCQTDVDECESNPASPLGPCINAEACVNTPGAFRCFCLDGWTGTTCAKDIDDCIGQCKNGATCIDLVNDYYCACALGYTGRNCEMDIDECVNLPCRNGGECVDMVGTFKCICPVGYSGTLCEEAKDYCTPSPCLEGQCLNTPGGYYCHCPAGRSGRHCELPRVSCQNPPCHDIDECEGGPCEHGGTCIDLVGGFRCECPPQWSGDLCQTDVDECESNPASPLGPCINAEACVNTPGAFRCFCLDGWTGTTCAKDIDDCIGQCKNGATCIDLVNDYYCACALGYTGRNCEMDIDECVNLPCRNGGECVDMVGTFKCICPVGYSGTLCEEAKDYCTPSPCLEGQCLNTPGGYYCHCPAGRSGRHCELPRVSCQNPPCHDSGCTPPQLNGTDLSIPCSGNGQCETFMNGPFCVCQPGYTGHFCEHNLNECTPNPCSNGGICFDGVGDFTCECLPGWAGKTCSERITQCMPGQCLNGGTCVITLSNSQCLCASGWGGAFCTDPLDQCQGQPCHNGGNCESGPGWFRCVCATGFSGPDCRINVNECSPQPCLGGATCQDGIGGFTCICPPGRQGTRCEISILAKDNVLSDPASVCYNSSTLSPYNPLIISPIADGSVNGTRDAVDETKCNSCTCVNGKPKCTNIWCGLPNCSRSTKANASMSCSTHEVCVPALVETCLAPPCDARGDCRALEPSRRVAPPKLPTSTDCWPNQAILGEQCSRITILMDPKLIPRGTTVEGVCLRLRRHLADRLIKTPHLEATTAFIVVLCDIKTGSNDTIEVTLSSPPGGAAGSTAIKEAVKILGEILSRQGTNLSGATAEAASFVSIVEVKVETAMISSESSNSNYLVAVACGSAIAALCIGAIVTLMLKQRISGQSGSGVSLSAATDASRHEEEKSNNLQNEENFRRYANPLKGSSSSLRGAMELSLNPAPEIAPVSSIAGPSAHHRSQPLFPACDADFSEKDTDNPNGHRGSQNLLFKAQNPEVRNNTCTPNPCSNGGICFDGVGDFTCECLPGWAGKTCSERITQCMPGQCLNGGTCVITLSNSQCLCASGWGGAFCTDPLDQCQGQPCHNGGNCESGPGWFRCVCATGFSGPDCRINVNECSPQPCLGGATCQDGIGGFTCICPPGRQGTRCEISILAKDNENFRRYANPLKGSSSSLRGAMELSLNPAPEIAPVSSIAGPSAHHRSQPLFPACDADFSEKDTDNPNGHRGSQNLLFKAQNPEVRNNTVGTFDNSHKDFGKRAINCQATTNILPPDSDGLTVHV</sequence>
<feature type="domain" description="EGF-like" evidence="16">
    <location>
        <begin position="301"/>
        <end position="336"/>
    </location>
</feature>
<dbReference type="InterPro" id="IPR013032">
    <property type="entry name" value="EGF-like_CS"/>
</dbReference>
<organism evidence="18 19">
    <name type="scientific">Lutzomyia longipalpis</name>
    <name type="common">Sand fly</name>
    <dbReference type="NCBI Taxonomy" id="7200"/>
    <lineage>
        <taxon>Eukaryota</taxon>
        <taxon>Metazoa</taxon>
        <taxon>Ecdysozoa</taxon>
        <taxon>Arthropoda</taxon>
        <taxon>Hexapoda</taxon>
        <taxon>Insecta</taxon>
        <taxon>Pterygota</taxon>
        <taxon>Neoptera</taxon>
        <taxon>Endopterygota</taxon>
        <taxon>Diptera</taxon>
        <taxon>Nematocera</taxon>
        <taxon>Psychodoidea</taxon>
        <taxon>Psychodidae</taxon>
        <taxon>Lutzomyia</taxon>
        <taxon>Lutzomyia</taxon>
    </lineage>
</organism>
<dbReference type="FunFam" id="2.10.25.10:FF:000321">
    <property type="entry name" value="Protein delta homolog 1"/>
    <property type="match status" value="1"/>
</dbReference>
<feature type="compositionally biased region" description="Polar residues" evidence="15">
    <location>
        <begin position="1049"/>
        <end position="1059"/>
    </location>
</feature>
<dbReference type="GO" id="GO:0005112">
    <property type="term" value="F:Notch binding"/>
    <property type="evidence" value="ECO:0007669"/>
    <property type="project" value="InterPro"/>
</dbReference>
<evidence type="ECO:0000256" key="13">
    <source>
        <dbReference type="ARBA" id="ARBA00023180"/>
    </source>
</evidence>
<feature type="domain" description="EGF-like" evidence="16">
    <location>
        <begin position="600"/>
        <end position="636"/>
    </location>
</feature>
<dbReference type="GO" id="GO:0003008">
    <property type="term" value="P:system process"/>
    <property type="evidence" value="ECO:0007669"/>
    <property type="project" value="UniProtKB-ARBA"/>
</dbReference>
<feature type="domain" description="EGF-like" evidence="16">
    <location>
        <begin position="714"/>
        <end position="750"/>
    </location>
</feature>
<dbReference type="PROSITE" id="PS01187">
    <property type="entry name" value="EGF_CA"/>
    <property type="match status" value="6"/>
</dbReference>
<evidence type="ECO:0000313" key="19">
    <source>
        <dbReference type="Proteomes" id="UP000092461"/>
    </source>
</evidence>
<feature type="domain" description="EGF-like" evidence="16">
    <location>
        <begin position="506"/>
        <end position="541"/>
    </location>
</feature>
<feature type="disulfide bond" evidence="14">
    <location>
        <begin position="1261"/>
        <end position="1270"/>
    </location>
</feature>
<dbReference type="GO" id="GO:0048592">
    <property type="term" value="P:eye morphogenesis"/>
    <property type="evidence" value="ECO:0007669"/>
    <property type="project" value="UniProtKB-ARBA"/>
</dbReference>
<feature type="domain" description="EGF-like" evidence="16">
    <location>
        <begin position="431"/>
        <end position="466"/>
    </location>
</feature>
<dbReference type="InterPro" id="IPR056986">
    <property type="entry name" value="JAG1_1/2_dom"/>
</dbReference>
<keyword evidence="6" id="KW-0812">Transmembrane</keyword>
<dbReference type="GO" id="GO:0009967">
    <property type="term" value="P:positive regulation of signal transduction"/>
    <property type="evidence" value="ECO:0007669"/>
    <property type="project" value="UniProtKB-ARBA"/>
</dbReference>
<dbReference type="SMART" id="SM00179">
    <property type="entry name" value="EGF_CA"/>
    <property type="match status" value="20"/>
</dbReference>
<dbReference type="EMBL" id="AJWK01026656">
    <property type="status" value="NOT_ANNOTATED_CDS"/>
    <property type="molecule type" value="Genomic_DNA"/>
</dbReference>
<evidence type="ECO:0000259" key="16">
    <source>
        <dbReference type="PROSITE" id="PS50026"/>
    </source>
</evidence>
<evidence type="ECO:0000256" key="9">
    <source>
        <dbReference type="ARBA" id="ARBA00022782"/>
    </source>
</evidence>
<keyword evidence="12 14" id="KW-1015">Disulfide bond</keyword>
<dbReference type="GO" id="GO:0007219">
    <property type="term" value="P:Notch signaling pathway"/>
    <property type="evidence" value="ECO:0007669"/>
    <property type="project" value="InterPro"/>
</dbReference>
<dbReference type="VEuPathDB" id="VectorBase:LLOJ007957"/>
<reference evidence="17" key="2">
    <citation type="journal article" date="2020" name="BMC">
        <title>Leishmania infection induces a limited differential gene expression in the sand fly midgut.</title>
        <authorList>
            <person name="Coutinho-Abreu I.V."/>
            <person name="Serafim T.D."/>
            <person name="Meneses C."/>
            <person name="Kamhawi S."/>
            <person name="Oliveira F."/>
            <person name="Valenzuela J.G."/>
        </authorList>
    </citation>
    <scope>NUCLEOTIDE SEQUENCE</scope>
    <source>
        <strain evidence="17">Jacobina</strain>
        <tissue evidence="17">Midgut</tissue>
    </source>
</reference>
<feature type="domain" description="EGF-like" evidence="16">
    <location>
        <begin position="1197"/>
        <end position="1233"/>
    </location>
</feature>
<evidence type="ECO:0000256" key="11">
    <source>
        <dbReference type="ARBA" id="ARBA00023136"/>
    </source>
</evidence>
<evidence type="ECO:0000256" key="2">
    <source>
        <dbReference type="ARBA" id="ARBA00022473"/>
    </source>
</evidence>
<dbReference type="InterPro" id="IPR001007">
    <property type="entry name" value="VWF_dom"/>
</dbReference>
<feature type="disulfide bond" evidence="14">
    <location>
        <begin position="1223"/>
        <end position="1232"/>
    </location>
</feature>
<feature type="disulfide bond" evidence="14">
    <location>
        <begin position="740"/>
        <end position="749"/>
    </location>
</feature>
<dbReference type="FunFam" id="2.10.25.10:FF:000693">
    <property type="entry name" value="Delta-like protein"/>
    <property type="match status" value="2"/>
</dbReference>
<dbReference type="GO" id="GO:0008593">
    <property type="term" value="P:regulation of Notch signaling pathway"/>
    <property type="evidence" value="ECO:0007669"/>
    <property type="project" value="UniProtKB-ARBA"/>
</dbReference>
<evidence type="ECO:0000313" key="17">
    <source>
        <dbReference type="EMBL" id="MBC1171799.1"/>
    </source>
</evidence>
<feature type="disulfide bond" evidence="14">
    <location>
        <begin position="435"/>
        <end position="445"/>
    </location>
</feature>
<dbReference type="Pfam" id="PF23575">
    <property type="entry name" value="JAG1"/>
    <property type="match status" value="1"/>
</dbReference>
<feature type="region of interest" description="Disordered" evidence="15">
    <location>
        <begin position="1369"/>
        <end position="1397"/>
    </location>
</feature>
<dbReference type="PANTHER" id="PTHR12916">
    <property type="entry name" value="CYTOCHROME C OXIDASE POLYPEPTIDE VIC-2"/>
    <property type="match status" value="1"/>
</dbReference>
<dbReference type="GO" id="GO:0048468">
    <property type="term" value="P:cell development"/>
    <property type="evidence" value="ECO:0007669"/>
    <property type="project" value="UniProtKB-ARBA"/>
</dbReference>
<feature type="disulfide bond" evidence="14">
    <location>
        <begin position="326"/>
        <end position="335"/>
    </location>
</feature>
<feature type="domain" description="EGF-like" evidence="16">
    <location>
        <begin position="1159"/>
        <end position="1195"/>
    </location>
</feature>
<dbReference type="FunFam" id="2.10.25.10:FF:000294">
    <property type="entry name" value="Delta-like protein"/>
    <property type="match status" value="1"/>
</dbReference>
<dbReference type="GO" id="GO:0080090">
    <property type="term" value="P:regulation of primary metabolic process"/>
    <property type="evidence" value="ECO:0007669"/>
    <property type="project" value="UniProtKB-ARBA"/>
</dbReference>
<dbReference type="PRINTS" id="PR02059">
    <property type="entry name" value="JAGGEDFAMILY"/>
</dbReference>
<proteinExistence type="predicted"/>
<feature type="disulfide bond" evidence="14">
    <location>
        <begin position="305"/>
        <end position="315"/>
    </location>
</feature>
<dbReference type="SUPFAM" id="SSF57196">
    <property type="entry name" value="EGF/Laminin"/>
    <property type="match status" value="11"/>
</dbReference>
<dbReference type="VEuPathDB" id="VectorBase:LLONM1_010191"/>
<dbReference type="GO" id="GO:0051093">
    <property type="term" value="P:negative regulation of developmental process"/>
    <property type="evidence" value="ECO:0007669"/>
    <property type="project" value="UniProtKB-ARBA"/>
</dbReference>
<feature type="domain" description="EGF-like" evidence="16">
    <location>
        <begin position="182"/>
        <end position="224"/>
    </location>
</feature>
<dbReference type="InterPro" id="IPR009030">
    <property type="entry name" value="Growth_fac_rcpt_cys_sf"/>
</dbReference>
<reference evidence="19" key="1">
    <citation type="submission" date="2012-05" db="EMBL/GenBank/DDBJ databases">
        <title>Whole Genome Assembly of Lutzomyia longipalpis.</title>
        <authorList>
            <person name="Richards S."/>
            <person name="Qu C."/>
            <person name="Dillon R."/>
            <person name="Worley K."/>
            <person name="Scherer S."/>
            <person name="Batterton M."/>
            <person name="Taylor A."/>
            <person name="Hawes A."/>
            <person name="Hernandez B."/>
            <person name="Kovar C."/>
            <person name="Mandapat C."/>
            <person name="Pham C."/>
            <person name="Qu C."/>
            <person name="Jing C."/>
            <person name="Bess C."/>
            <person name="Bandaranaike D."/>
            <person name="Ngo D."/>
            <person name="Ongeri F."/>
            <person name="Arias F."/>
            <person name="Lara F."/>
            <person name="Weissenberger G."/>
            <person name="Kamau G."/>
            <person name="Han H."/>
            <person name="Shen H."/>
            <person name="Dinh H."/>
            <person name="Khalil I."/>
            <person name="Jones J."/>
            <person name="Shafer J."/>
            <person name="Jayaseelan J."/>
            <person name="Quiroz J."/>
            <person name="Blankenburg K."/>
            <person name="Nguyen L."/>
            <person name="Jackson L."/>
            <person name="Francisco L."/>
            <person name="Tang L.-Y."/>
            <person name="Pu L.-L."/>
            <person name="Perales L."/>
            <person name="Lorensuhewa L."/>
            <person name="Munidasa M."/>
            <person name="Coyle M."/>
            <person name="Taylor M."/>
            <person name="Puazo M."/>
            <person name="Firestine M."/>
            <person name="Scheel M."/>
            <person name="Javaid M."/>
            <person name="Wang M."/>
            <person name="Li M."/>
            <person name="Tabassum N."/>
            <person name="Saada N."/>
            <person name="Osuji N."/>
            <person name="Aqrawi P."/>
            <person name="Fu Q."/>
            <person name="Thornton R."/>
            <person name="Raj R."/>
            <person name="Goodspeed R."/>
            <person name="Mata R."/>
            <person name="Najjar R."/>
            <person name="Gubbala S."/>
            <person name="Lee S."/>
            <person name="Denson S."/>
            <person name="Patil S."/>
            <person name="Macmil S."/>
            <person name="Qi S."/>
            <person name="Matskevitch T."/>
            <person name="Palculict T."/>
            <person name="Mathew T."/>
            <person name="Vee V."/>
            <person name="Velamala V."/>
            <person name="Korchina V."/>
            <person name="Cai W."/>
            <person name="Liu W."/>
            <person name="Dai W."/>
            <person name="Zou X."/>
            <person name="Zhu Y."/>
            <person name="Zhang Y."/>
            <person name="Wu Y.-Q."/>
            <person name="Xin Y."/>
            <person name="Nazarath L."/>
            <person name="Kovar C."/>
            <person name="Han Y."/>
            <person name="Muzny D."/>
            <person name="Gibbs R."/>
        </authorList>
    </citation>
    <scope>NUCLEOTIDE SEQUENCE [LARGE SCALE GENOMIC DNA]</scope>
    <source>
        <strain evidence="19">Jacobina</strain>
    </source>
</reference>
<keyword evidence="8" id="KW-0677">Repeat</keyword>
<comment type="caution">
    <text evidence="14">Lacks conserved residue(s) required for the propagation of feature annotation.</text>
</comment>
<feature type="domain" description="EGF-like" evidence="16">
    <location>
        <begin position="144"/>
        <end position="180"/>
    </location>
</feature>
<reference evidence="18" key="3">
    <citation type="submission" date="2020-05" db="UniProtKB">
        <authorList>
            <consortium name="EnsemblMetazoa"/>
        </authorList>
    </citation>
    <scope>IDENTIFICATION</scope>
    <source>
        <strain evidence="18">Jacobina</strain>
    </source>
</reference>
<dbReference type="InterPro" id="IPR026219">
    <property type="entry name" value="Jagged/Serrate"/>
</dbReference>
<dbReference type="GO" id="GO:0005509">
    <property type="term" value="F:calcium ion binding"/>
    <property type="evidence" value="ECO:0007669"/>
    <property type="project" value="InterPro"/>
</dbReference>
<dbReference type="EMBL" id="AJWK01026655">
    <property type="status" value="NOT_ANNOTATED_CDS"/>
    <property type="molecule type" value="Genomic_DNA"/>
</dbReference>
<dbReference type="FunFam" id="2.10.25.10:FF:000472">
    <property type="entry name" value="Uncharacterized protein, isoform A"/>
    <property type="match status" value="2"/>
</dbReference>
<dbReference type="FunFam" id="2.10.25.10:FF:000565">
    <property type="entry name" value="Predicted protein"/>
    <property type="match status" value="2"/>
</dbReference>